<dbReference type="AlphaFoldDB" id="A0A5E4YMA6"/>
<reference evidence="1 2" key="1">
    <citation type="submission" date="2019-08" db="EMBL/GenBank/DDBJ databases">
        <authorList>
            <person name="Peeters C."/>
        </authorList>
    </citation>
    <scope>NUCLEOTIDE SEQUENCE [LARGE SCALE GENOMIC DNA]</scope>
    <source>
        <strain evidence="1 2">LMG 31013</strain>
    </source>
</reference>
<gene>
    <name evidence="1" type="ORF">PTE31013_04657</name>
</gene>
<organism evidence="1 2">
    <name type="scientific">Pandoraea terrigena</name>
    <dbReference type="NCBI Taxonomy" id="2508292"/>
    <lineage>
        <taxon>Bacteria</taxon>
        <taxon>Pseudomonadati</taxon>
        <taxon>Pseudomonadota</taxon>
        <taxon>Betaproteobacteria</taxon>
        <taxon>Burkholderiales</taxon>
        <taxon>Burkholderiaceae</taxon>
        <taxon>Pandoraea</taxon>
    </lineage>
</organism>
<accession>A0A5E4YMA6</accession>
<proteinExistence type="predicted"/>
<sequence>MQELQNVVSTAFANIVASGAIEKAVEEKLQKTITDAIDSELRSYSDFGKIIGERIKQSLQINFDTLGLPGYNELILKIVSQQLEANMSSALTEHIQERMAELLAPAPSAIELSALVTEFIKLETERAGHTPTSDEFTLIVKRDTSIRSMRFEYVYLDPDAYKSEYQCKYQIRIVDGVVSNVTFNEVDPSKKLFIGRLYGFERRLFQLYAAGTELILDDETKEISTYYPHCD</sequence>
<evidence type="ECO:0000313" key="1">
    <source>
        <dbReference type="EMBL" id="VVE49891.1"/>
    </source>
</evidence>
<evidence type="ECO:0000313" key="2">
    <source>
        <dbReference type="Proteomes" id="UP000334380"/>
    </source>
</evidence>
<evidence type="ECO:0008006" key="3">
    <source>
        <dbReference type="Google" id="ProtNLM"/>
    </source>
</evidence>
<keyword evidence="2" id="KW-1185">Reference proteome</keyword>
<dbReference type="EMBL" id="CABPRU010000016">
    <property type="protein sequence ID" value="VVE49891.1"/>
    <property type="molecule type" value="Genomic_DNA"/>
</dbReference>
<dbReference type="Proteomes" id="UP000334380">
    <property type="component" value="Unassembled WGS sequence"/>
</dbReference>
<name>A0A5E4YMA6_9BURK</name>
<dbReference type="RefSeq" id="WP_150614998.1">
    <property type="nucleotide sequence ID" value="NZ_CABPRU010000016.1"/>
</dbReference>
<dbReference type="OrthoDB" id="9035189at2"/>
<protein>
    <recommendedName>
        <fullName evidence="3">Gp42</fullName>
    </recommendedName>
</protein>